<dbReference type="EMBL" id="KI669459">
    <property type="protein sequence ID" value="OCF61748.1"/>
    <property type="molecule type" value="Genomic_DNA"/>
</dbReference>
<accession>A0A1B9J1T3</accession>
<organism evidence="1 2">
    <name type="scientific">Kwoniella mangroviensis CBS 10435</name>
    <dbReference type="NCBI Taxonomy" id="1331196"/>
    <lineage>
        <taxon>Eukaryota</taxon>
        <taxon>Fungi</taxon>
        <taxon>Dikarya</taxon>
        <taxon>Basidiomycota</taxon>
        <taxon>Agaricomycotina</taxon>
        <taxon>Tremellomycetes</taxon>
        <taxon>Tremellales</taxon>
        <taxon>Cryptococcaceae</taxon>
        <taxon>Kwoniella</taxon>
    </lineage>
</organism>
<sequence>MHSNGLSNSHLDKNLRMYQALRSKWTTSPMSVFGKSLRNALKNLDLALDILKQDKKYDEFGEVYDQLFTLFAVHGRRQDAQDMARRALEHYSTVWGRDKALMGTDYGELKEDPTQHEEWGSLIVGAEQEKVKKKKLV</sequence>
<proteinExistence type="predicted"/>
<dbReference type="OrthoDB" id="2565108at2759"/>
<protein>
    <submittedName>
        <fullName evidence="1">Uncharacterized protein</fullName>
    </submittedName>
</protein>
<evidence type="ECO:0000313" key="1">
    <source>
        <dbReference type="EMBL" id="OCF61748.1"/>
    </source>
</evidence>
<gene>
    <name evidence="1" type="ORF">L486_01409</name>
</gene>
<dbReference type="AlphaFoldDB" id="A0A1B9J1T3"/>
<reference evidence="1 2" key="1">
    <citation type="submission" date="2013-07" db="EMBL/GenBank/DDBJ databases">
        <title>The Genome Sequence of Kwoniella mangroviensis CBS10435.</title>
        <authorList>
            <consortium name="The Broad Institute Genome Sequencing Platform"/>
            <person name="Cuomo C."/>
            <person name="Litvintseva A."/>
            <person name="Chen Y."/>
            <person name="Heitman J."/>
            <person name="Sun S."/>
            <person name="Springer D."/>
            <person name="Dromer F."/>
            <person name="Young S.K."/>
            <person name="Zeng Q."/>
            <person name="Gargeya S."/>
            <person name="Fitzgerald M."/>
            <person name="Abouelleil A."/>
            <person name="Alvarado L."/>
            <person name="Berlin A.M."/>
            <person name="Chapman S.B."/>
            <person name="Dewar J."/>
            <person name="Goldberg J."/>
            <person name="Griggs A."/>
            <person name="Gujja S."/>
            <person name="Hansen M."/>
            <person name="Howarth C."/>
            <person name="Imamovic A."/>
            <person name="Larimer J."/>
            <person name="McCowan C."/>
            <person name="Murphy C."/>
            <person name="Pearson M."/>
            <person name="Priest M."/>
            <person name="Roberts A."/>
            <person name="Saif S."/>
            <person name="Shea T."/>
            <person name="Sykes S."/>
            <person name="Wortman J."/>
            <person name="Nusbaum C."/>
            <person name="Birren B."/>
        </authorList>
    </citation>
    <scope>NUCLEOTIDE SEQUENCE [LARGE SCALE GENOMIC DNA]</scope>
    <source>
        <strain evidence="1 2">CBS 10435</strain>
    </source>
</reference>
<reference evidence="2" key="2">
    <citation type="submission" date="2013-12" db="EMBL/GenBank/DDBJ databases">
        <title>Evolution of pathogenesis and genome organization in the Tremellales.</title>
        <authorList>
            <person name="Cuomo C."/>
            <person name="Litvintseva A."/>
            <person name="Heitman J."/>
            <person name="Chen Y."/>
            <person name="Sun S."/>
            <person name="Springer D."/>
            <person name="Dromer F."/>
            <person name="Young S."/>
            <person name="Zeng Q."/>
            <person name="Chapman S."/>
            <person name="Gujja S."/>
            <person name="Saif S."/>
            <person name="Birren B."/>
        </authorList>
    </citation>
    <scope>NUCLEOTIDE SEQUENCE [LARGE SCALE GENOMIC DNA]</scope>
    <source>
        <strain evidence="2">CBS 10435</strain>
    </source>
</reference>
<keyword evidence="2" id="KW-1185">Reference proteome</keyword>
<evidence type="ECO:0000313" key="2">
    <source>
        <dbReference type="Proteomes" id="UP000092583"/>
    </source>
</evidence>
<dbReference type="Proteomes" id="UP000092583">
    <property type="component" value="Unassembled WGS sequence"/>
</dbReference>
<name>A0A1B9J1T3_9TREE</name>